<reference evidence="1 4" key="2">
    <citation type="submission" date="2019-07" db="EMBL/GenBank/DDBJ databases">
        <title>Whole genome shotgun sequence of Halomonas cupida NBRC 102219.</title>
        <authorList>
            <person name="Hosoyama A."/>
            <person name="Uohara A."/>
            <person name="Ohji S."/>
            <person name="Ichikawa N."/>
        </authorList>
    </citation>
    <scope>NUCLEOTIDE SEQUENCE [LARGE SCALE GENOMIC DNA]</scope>
    <source>
        <strain evidence="1 4">NBRC 102219</strain>
    </source>
</reference>
<sequence length="99" mass="11619">MAAIDYLREHGLYAEAACDGRLSVWPVQNITPELRTWIRAHKQELLDDIAKGLDPRRRCWRVVVGRKSMVMLSRYCQLSPEEALEVARARWSEARVYQY</sequence>
<evidence type="ECO:0000313" key="2">
    <source>
        <dbReference type="EMBL" id="SHL48724.1"/>
    </source>
</evidence>
<reference evidence="2 3" key="1">
    <citation type="submission" date="2016-11" db="EMBL/GenBank/DDBJ databases">
        <authorList>
            <person name="Jaros S."/>
            <person name="Januszkiewicz K."/>
            <person name="Wedrychowicz H."/>
        </authorList>
    </citation>
    <scope>NUCLEOTIDE SEQUENCE [LARGE SCALE GENOMIC DNA]</scope>
    <source>
        <strain evidence="2 3">DSM 4740</strain>
    </source>
</reference>
<gene>
    <name evidence="1" type="ORF">HCU01_01290</name>
    <name evidence="2" type="ORF">SAMN05660971_00720</name>
</gene>
<proteinExistence type="predicted"/>
<dbReference type="OrthoDB" id="6999740at2"/>
<accession>A0A1M7B1A5</accession>
<protein>
    <recommendedName>
        <fullName evidence="5">TubC N-terminal docking domain-containing protein</fullName>
    </recommendedName>
</protein>
<name>A0A1M7B1A5_9GAMM</name>
<evidence type="ECO:0000313" key="3">
    <source>
        <dbReference type="Proteomes" id="UP000184123"/>
    </source>
</evidence>
<dbReference type="Proteomes" id="UP000184123">
    <property type="component" value="Unassembled WGS sequence"/>
</dbReference>
<organism evidence="2 3">
    <name type="scientific">Halomonas cupida</name>
    <dbReference type="NCBI Taxonomy" id="44933"/>
    <lineage>
        <taxon>Bacteria</taxon>
        <taxon>Pseudomonadati</taxon>
        <taxon>Pseudomonadota</taxon>
        <taxon>Gammaproteobacteria</taxon>
        <taxon>Oceanospirillales</taxon>
        <taxon>Halomonadaceae</taxon>
        <taxon>Halomonas</taxon>
    </lineage>
</organism>
<dbReference type="RefSeq" id="WP_073433601.1">
    <property type="nucleotide sequence ID" value="NZ_BJXU01000004.1"/>
</dbReference>
<dbReference type="AlphaFoldDB" id="A0A1M7B1A5"/>
<evidence type="ECO:0000313" key="4">
    <source>
        <dbReference type="Proteomes" id="UP000321726"/>
    </source>
</evidence>
<dbReference type="EMBL" id="BJXU01000004">
    <property type="protein sequence ID" value="GEN22180.1"/>
    <property type="molecule type" value="Genomic_DNA"/>
</dbReference>
<dbReference type="STRING" id="44933.SAMN05660971_00720"/>
<evidence type="ECO:0008006" key="5">
    <source>
        <dbReference type="Google" id="ProtNLM"/>
    </source>
</evidence>
<evidence type="ECO:0000313" key="1">
    <source>
        <dbReference type="EMBL" id="GEN22180.1"/>
    </source>
</evidence>
<keyword evidence="4" id="KW-1185">Reference proteome</keyword>
<dbReference type="EMBL" id="FRCA01000001">
    <property type="protein sequence ID" value="SHL48724.1"/>
    <property type="molecule type" value="Genomic_DNA"/>
</dbReference>
<dbReference type="Proteomes" id="UP000321726">
    <property type="component" value="Unassembled WGS sequence"/>
</dbReference>